<sequence>MTVALPSHAALAADDIAAHLHPFTNLAAHPGVGPLVITKGDGIYVEDDQGKRYLEGMSGLWCSALGFSHARVIEAGVQAMRTLPYYHTFNHRSNPAAIMLAEKLVAMAPVPMSKVFFANSGSEANDTAVKLVWYYHNAIGKPDKKKIIARTNAYHGVTVAAASLSGLQANHRDFDLPIDRILRAGCPHHYRYGAPGESEAVFASRLAQELEALIQAEGPDTIGAFIAEPVMGAGGVIVPPATYFAEIQAVLRRNDILLIADEVICGFGRTGAMFGSTTYGMRPDILTCAKALSSGYMPISAVMVSEKVHAAIAANSGKIGTFGHGFTYSGHPVTTAVALETLRVYEDDHILDHVNAIAPRFQQALRAYAGRALVGEVRGVGLLGAVELAADPAARRAFDPALKAGPRLAQLAQEHGLIVRAMGDTIAFCPPLIITEAQIDELFTRFERAMVALERELPAGSKGGNAGNDGDKVAA</sequence>
<gene>
    <name evidence="7" type="ORF">F7R26_030290</name>
</gene>
<dbReference type="Gene3D" id="3.40.640.10">
    <property type="entry name" value="Type I PLP-dependent aspartate aminotransferase-like (Major domain)"/>
    <property type="match status" value="1"/>
</dbReference>
<evidence type="ECO:0000313" key="7">
    <source>
        <dbReference type="EMBL" id="QOT79062.1"/>
    </source>
</evidence>
<keyword evidence="3 7" id="KW-0032">Aminotransferase</keyword>
<dbReference type="AlphaFoldDB" id="A0A643FR08"/>
<dbReference type="InterPro" id="IPR049704">
    <property type="entry name" value="Aminotrans_3_PPA_site"/>
</dbReference>
<dbReference type="GeneID" id="98405251"/>
<keyword evidence="5 6" id="KW-0663">Pyridoxal phosphate</keyword>
<dbReference type="FunFam" id="3.40.640.10:FF:000014">
    <property type="entry name" value="Adenosylmethionine-8-amino-7-oxononanoate aminotransferase, probable"/>
    <property type="match status" value="1"/>
</dbReference>
<dbReference type="GO" id="GO:0009102">
    <property type="term" value="P:biotin biosynthetic process"/>
    <property type="evidence" value="ECO:0007669"/>
    <property type="project" value="TreeGrafter"/>
</dbReference>
<dbReference type="CDD" id="cd00610">
    <property type="entry name" value="OAT_like"/>
    <property type="match status" value="1"/>
</dbReference>
<reference evidence="7 8" key="1">
    <citation type="submission" date="2020-10" db="EMBL/GenBank/DDBJ databases">
        <title>Complete genome sequence of Cupriavidus basilensis CCUG 49340T.</title>
        <authorList>
            <person name="Salva-Serra F."/>
            <person name="Donoso R.A."/>
            <person name="Cho K.H."/>
            <person name="Yoo J.A."/>
            <person name="Lee K."/>
            <person name="Yoon S.-H."/>
            <person name="Perez-Pantoja D."/>
            <person name="Moore E.R.B."/>
        </authorList>
    </citation>
    <scope>NUCLEOTIDE SEQUENCE [LARGE SCALE GENOMIC DNA]</scope>
    <source>
        <strain evidence="8">CCUG 49340</strain>
    </source>
</reference>
<dbReference type="SUPFAM" id="SSF53383">
    <property type="entry name" value="PLP-dependent transferases"/>
    <property type="match status" value="1"/>
</dbReference>
<name>A0A643FR08_9BURK</name>
<evidence type="ECO:0000256" key="2">
    <source>
        <dbReference type="ARBA" id="ARBA00008954"/>
    </source>
</evidence>
<dbReference type="Proteomes" id="UP000397656">
    <property type="component" value="Chromosome 2"/>
</dbReference>
<dbReference type="Pfam" id="PF00202">
    <property type="entry name" value="Aminotran_3"/>
    <property type="match status" value="1"/>
</dbReference>
<dbReference type="PROSITE" id="PS00600">
    <property type="entry name" value="AA_TRANSFER_CLASS_3"/>
    <property type="match status" value="1"/>
</dbReference>
<dbReference type="Gene3D" id="3.90.1150.10">
    <property type="entry name" value="Aspartate Aminotransferase, domain 1"/>
    <property type="match status" value="1"/>
</dbReference>
<dbReference type="PANTHER" id="PTHR42684">
    <property type="entry name" value="ADENOSYLMETHIONINE-8-AMINO-7-OXONONANOATE AMINOTRANSFERASE"/>
    <property type="match status" value="1"/>
</dbReference>
<organism evidence="7 8">
    <name type="scientific">Cupriavidus basilensis</name>
    <dbReference type="NCBI Taxonomy" id="68895"/>
    <lineage>
        <taxon>Bacteria</taxon>
        <taxon>Pseudomonadati</taxon>
        <taxon>Pseudomonadota</taxon>
        <taxon>Betaproteobacteria</taxon>
        <taxon>Burkholderiales</taxon>
        <taxon>Burkholderiaceae</taxon>
        <taxon>Cupriavidus</taxon>
    </lineage>
</organism>
<keyword evidence="4 7" id="KW-0808">Transferase</keyword>
<evidence type="ECO:0000256" key="1">
    <source>
        <dbReference type="ARBA" id="ARBA00001933"/>
    </source>
</evidence>
<evidence type="ECO:0000256" key="5">
    <source>
        <dbReference type="ARBA" id="ARBA00022898"/>
    </source>
</evidence>
<proteinExistence type="inferred from homology"/>
<dbReference type="InterPro" id="IPR015422">
    <property type="entry name" value="PyrdxlP-dep_Trfase_small"/>
</dbReference>
<dbReference type="PANTHER" id="PTHR42684:SF3">
    <property type="entry name" value="ADENOSYLMETHIONINE-8-AMINO-7-OXONONANOATE AMINOTRANSFERASE"/>
    <property type="match status" value="1"/>
</dbReference>
<dbReference type="NCBIfam" id="NF004767">
    <property type="entry name" value="PRK06105.1"/>
    <property type="match status" value="1"/>
</dbReference>
<dbReference type="InterPro" id="IPR005814">
    <property type="entry name" value="Aminotrans_3"/>
</dbReference>
<dbReference type="InterPro" id="IPR015424">
    <property type="entry name" value="PyrdxlP-dep_Trfase"/>
</dbReference>
<evidence type="ECO:0000256" key="6">
    <source>
        <dbReference type="RuleBase" id="RU003560"/>
    </source>
</evidence>
<evidence type="ECO:0000256" key="4">
    <source>
        <dbReference type="ARBA" id="ARBA00022679"/>
    </source>
</evidence>
<dbReference type="NCBIfam" id="NF005682">
    <property type="entry name" value="PRK07480.1"/>
    <property type="match status" value="1"/>
</dbReference>
<protein>
    <submittedName>
        <fullName evidence="7">Aspartate aminotransferase family protein</fullName>
    </submittedName>
</protein>
<dbReference type="GO" id="GO:0004015">
    <property type="term" value="F:adenosylmethionine-8-amino-7-oxononanoate transaminase activity"/>
    <property type="evidence" value="ECO:0007669"/>
    <property type="project" value="TreeGrafter"/>
</dbReference>
<evidence type="ECO:0000256" key="3">
    <source>
        <dbReference type="ARBA" id="ARBA00022576"/>
    </source>
</evidence>
<dbReference type="InterPro" id="IPR015421">
    <property type="entry name" value="PyrdxlP-dep_Trfase_major"/>
</dbReference>
<dbReference type="GO" id="GO:0030170">
    <property type="term" value="F:pyridoxal phosphate binding"/>
    <property type="evidence" value="ECO:0007669"/>
    <property type="project" value="InterPro"/>
</dbReference>
<dbReference type="RefSeq" id="WP_150988145.1">
    <property type="nucleotide sequence ID" value="NZ_CP062804.1"/>
</dbReference>
<accession>A0A643FR08</accession>
<evidence type="ECO:0000313" key="8">
    <source>
        <dbReference type="Proteomes" id="UP000397656"/>
    </source>
</evidence>
<dbReference type="EMBL" id="CP062804">
    <property type="protein sequence ID" value="QOT79062.1"/>
    <property type="molecule type" value="Genomic_DNA"/>
</dbReference>
<comment type="cofactor">
    <cofactor evidence="1">
        <name>pyridoxal 5'-phosphate</name>
        <dbReference type="ChEBI" id="CHEBI:597326"/>
    </cofactor>
</comment>
<comment type="similarity">
    <text evidence="2 6">Belongs to the class-III pyridoxal-phosphate-dependent aminotransferase family.</text>
</comment>
<dbReference type="GO" id="GO:0009448">
    <property type="term" value="P:gamma-aminobutyric acid metabolic process"/>
    <property type="evidence" value="ECO:0007669"/>
    <property type="project" value="TreeGrafter"/>
</dbReference>
<dbReference type="PIRSF" id="PIRSF000521">
    <property type="entry name" value="Transaminase_4ab_Lys_Orn"/>
    <property type="match status" value="1"/>
</dbReference>